<dbReference type="PROSITE" id="PS00648">
    <property type="entry name" value="RIBONUCLEASE_P"/>
    <property type="match status" value="1"/>
</dbReference>
<dbReference type="SUPFAM" id="SSF54211">
    <property type="entry name" value="Ribosomal protein S5 domain 2-like"/>
    <property type="match status" value="1"/>
</dbReference>
<comment type="function">
    <text evidence="1 7">RNaseP catalyzes the removal of the 5'-leader sequence from pre-tRNA to produce the mature 5'-terminus. It can also cleave other RNA substrates such as 4.5S RNA. The protein component plays an auxiliary but essential role in vivo by binding to the 5'-leader sequence and broadening the substrate specificity of the ribozyme.</text>
</comment>
<name>A0A135L738_9BACI</name>
<evidence type="ECO:0000256" key="4">
    <source>
        <dbReference type="ARBA" id="ARBA00022759"/>
    </source>
</evidence>
<evidence type="ECO:0000256" key="7">
    <source>
        <dbReference type="HAMAP-Rule" id="MF_00227"/>
    </source>
</evidence>
<evidence type="ECO:0000313" key="10">
    <source>
        <dbReference type="Proteomes" id="UP000070352"/>
    </source>
</evidence>
<dbReference type="STRING" id="1413211.U473_12735"/>
<keyword evidence="4 7" id="KW-0255">Endonuclease</keyword>
<dbReference type="InterPro" id="IPR014721">
    <property type="entry name" value="Ribsml_uS5_D2-typ_fold_subgr"/>
</dbReference>
<keyword evidence="5 7" id="KW-0378">Hydrolase</keyword>
<dbReference type="Pfam" id="PF00825">
    <property type="entry name" value="Ribonuclease_P"/>
    <property type="match status" value="1"/>
</dbReference>
<dbReference type="EC" id="3.1.26.5" evidence="7 8"/>
<dbReference type="Gene3D" id="3.30.230.10">
    <property type="match status" value="1"/>
</dbReference>
<dbReference type="PANTHER" id="PTHR33992">
    <property type="entry name" value="RIBONUCLEASE P PROTEIN COMPONENT"/>
    <property type="match status" value="1"/>
</dbReference>
<keyword evidence="2 7" id="KW-0819">tRNA processing</keyword>
<gene>
    <name evidence="7" type="primary">rnpA</name>
    <name evidence="9" type="ORF">U473_12735</name>
</gene>
<dbReference type="GO" id="GO:0001682">
    <property type="term" value="P:tRNA 5'-leader removal"/>
    <property type="evidence" value="ECO:0007669"/>
    <property type="project" value="UniProtKB-UniRule"/>
</dbReference>
<dbReference type="EMBL" id="LSKU01000001">
    <property type="protein sequence ID" value="KXG44792.1"/>
    <property type="molecule type" value="Genomic_DNA"/>
</dbReference>
<dbReference type="NCBIfam" id="TIGR00188">
    <property type="entry name" value="rnpA"/>
    <property type="match status" value="1"/>
</dbReference>
<dbReference type="Proteomes" id="UP000070352">
    <property type="component" value="Unassembled WGS sequence"/>
</dbReference>
<dbReference type="RefSeq" id="WP_068726952.1">
    <property type="nucleotide sequence ID" value="NZ_LSKU01000001.1"/>
</dbReference>
<keyword evidence="3 7" id="KW-0540">Nuclease</keyword>
<evidence type="ECO:0000256" key="6">
    <source>
        <dbReference type="ARBA" id="ARBA00022884"/>
    </source>
</evidence>
<evidence type="ECO:0000256" key="1">
    <source>
        <dbReference type="ARBA" id="ARBA00002663"/>
    </source>
</evidence>
<dbReference type="FunFam" id="3.30.230.10:FF:000021">
    <property type="entry name" value="Ribonuclease P protein component"/>
    <property type="match status" value="1"/>
</dbReference>
<reference evidence="9 10" key="1">
    <citation type="submission" date="2016-02" db="EMBL/GenBank/DDBJ databases">
        <title>Draft Genome for Tepidibacillus decaturensis nov. sp. Strain Z9, an Anaerobic, Moderately Thermophilic and Heterotrophic Bacterium from Deep Subsurface of the Illinois Basin, USA.</title>
        <authorList>
            <person name="Dong Y."/>
            <person name="Chang J.Y."/>
            <person name="Sanford R."/>
            <person name="Fouke B.W."/>
        </authorList>
    </citation>
    <scope>NUCLEOTIDE SEQUENCE [LARGE SCALE GENOMIC DNA]</scope>
    <source>
        <strain evidence="9 10">Z9</strain>
    </source>
</reference>
<proteinExistence type="inferred from homology"/>
<comment type="caution">
    <text evidence="9">The sequence shown here is derived from an EMBL/GenBank/DDBJ whole genome shotgun (WGS) entry which is preliminary data.</text>
</comment>
<dbReference type="GO" id="GO:0030677">
    <property type="term" value="C:ribonuclease P complex"/>
    <property type="evidence" value="ECO:0007669"/>
    <property type="project" value="TreeGrafter"/>
</dbReference>
<dbReference type="PANTHER" id="PTHR33992:SF1">
    <property type="entry name" value="RIBONUCLEASE P PROTEIN COMPONENT"/>
    <property type="match status" value="1"/>
</dbReference>
<evidence type="ECO:0000256" key="3">
    <source>
        <dbReference type="ARBA" id="ARBA00022722"/>
    </source>
</evidence>
<dbReference type="InterPro" id="IPR000100">
    <property type="entry name" value="RNase_P"/>
</dbReference>
<dbReference type="GO" id="GO:0000049">
    <property type="term" value="F:tRNA binding"/>
    <property type="evidence" value="ECO:0007669"/>
    <property type="project" value="UniProtKB-UniRule"/>
</dbReference>
<protein>
    <recommendedName>
        <fullName evidence="7 8">Ribonuclease P protein component</fullName>
        <shortName evidence="7">RNase P protein</shortName>
        <shortName evidence="7">RNaseP protein</shortName>
        <ecNumber evidence="7 8">3.1.26.5</ecNumber>
    </recommendedName>
    <alternativeName>
        <fullName evidence="7">Protein C5</fullName>
    </alternativeName>
</protein>
<dbReference type="InterPro" id="IPR020568">
    <property type="entry name" value="Ribosomal_Su5_D2-typ_SF"/>
</dbReference>
<organism evidence="9 10">
    <name type="scientific">Tepidibacillus decaturensis</name>
    <dbReference type="NCBI Taxonomy" id="1413211"/>
    <lineage>
        <taxon>Bacteria</taxon>
        <taxon>Bacillati</taxon>
        <taxon>Bacillota</taxon>
        <taxon>Bacilli</taxon>
        <taxon>Bacillales</taxon>
        <taxon>Bacillaceae</taxon>
        <taxon>Tepidibacillus</taxon>
    </lineage>
</organism>
<dbReference type="HAMAP" id="MF_00227">
    <property type="entry name" value="RNase_P"/>
    <property type="match status" value="1"/>
</dbReference>
<evidence type="ECO:0000256" key="2">
    <source>
        <dbReference type="ARBA" id="ARBA00022694"/>
    </source>
</evidence>
<evidence type="ECO:0000256" key="5">
    <source>
        <dbReference type="ARBA" id="ARBA00022801"/>
    </source>
</evidence>
<evidence type="ECO:0000256" key="8">
    <source>
        <dbReference type="NCBIfam" id="TIGR00188"/>
    </source>
</evidence>
<comment type="similarity">
    <text evidence="7">Belongs to the RnpA family.</text>
</comment>
<dbReference type="InterPro" id="IPR020539">
    <property type="entry name" value="RNase_P_CS"/>
</dbReference>
<dbReference type="GO" id="GO:0042781">
    <property type="term" value="F:3'-tRNA processing endoribonuclease activity"/>
    <property type="evidence" value="ECO:0007669"/>
    <property type="project" value="TreeGrafter"/>
</dbReference>
<sequence>MQKELRLKKREDFKKVYTYGRSVSNRELVLYMMDQPKAEPYRFGISVSKKVGNAVIRNRVKRLIKEAIRSLLLKYEIKKKKDYIIIARIPAAQMDLPHFERSLKHLFKKMKIIETND</sequence>
<dbReference type="AlphaFoldDB" id="A0A135L738"/>
<accession>A0A135L738</accession>
<dbReference type="GO" id="GO:0004526">
    <property type="term" value="F:ribonuclease P activity"/>
    <property type="evidence" value="ECO:0007669"/>
    <property type="project" value="UniProtKB-UniRule"/>
</dbReference>
<comment type="catalytic activity">
    <reaction evidence="7">
        <text>Endonucleolytic cleavage of RNA, removing 5'-extranucleotides from tRNA precursor.</text>
        <dbReference type="EC" id="3.1.26.5"/>
    </reaction>
</comment>
<keyword evidence="6 7" id="KW-0694">RNA-binding</keyword>
<comment type="subunit">
    <text evidence="7">Consists of a catalytic RNA component (M1 or rnpB) and a protein subunit.</text>
</comment>
<evidence type="ECO:0000313" key="9">
    <source>
        <dbReference type="EMBL" id="KXG44792.1"/>
    </source>
</evidence>
<keyword evidence="10" id="KW-1185">Reference proteome</keyword>
<dbReference type="OrthoDB" id="9810867at2"/>